<dbReference type="HOGENOM" id="CLU_102617_1_0_1"/>
<dbReference type="EMBL" id="KB446535">
    <property type="protein sequence ID" value="EME49036.1"/>
    <property type="molecule type" value="Genomic_DNA"/>
</dbReference>
<gene>
    <name evidence="2" type="ORF">DOTSEDRAFT_40277</name>
</gene>
<accession>N1PZU3</accession>
<dbReference type="OMA" id="NKGVFQG"/>
<dbReference type="Pfam" id="PF04119">
    <property type="entry name" value="HSP9_HSP12"/>
    <property type="match status" value="1"/>
</dbReference>
<feature type="region of interest" description="Disordered" evidence="1">
    <location>
        <begin position="1"/>
        <end position="73"/>
    </location>
</feature>
<protein>
    <submittedName>
        <fullName evidence="2">Uncharacterized protein</fullName>
    </submittedName>
</protein>
<dbReference type="PIRSF" id="PIRSF002590">
    <property type="entry name" value="HSP9/HSP12_fun"/>
    <property type="match status" value="1"/>
</dbReference>
<evidence type="ECO:0000313" key="2">
    <source>
        <dbReference type="EMBL" id="EME49036.1"/>
    </source>
</evidence>
<reference evidence="3" key="1">
    <citation type="journal article" date="2012" name="PLoS Genet.">
        <title>The genomes of the fungal plant pathogens Cladosporium fulvum and Dothistroma septosporum reveal adaptation to different hosts and lifestyles but also signatures of common ancestry.</title>
        <authorList>
            <person name="de Wit P.J.G.M."/>
            <person name="van der Burgt A."/>
            <person name="Oekmen B."/>
            <person name="Stergiopoulos I."/>
            <person name="Abd-Elsalam K.A."/>
            <person name="Aerts A.L."/>
            <person name="Bahkali A.H."/>
            <person name="Beenen H.G."/>
            <person name="Chettri P."/>
            <person name="Cox M.P."/>
            <person name="Datema E."/>
            <person name="de Vries R.P."/>
            <person name="Dhillon B."/>
            <person name="Ganley A.R."/>
            <person name="Griffiths S.A."/>
            <person name="Guo Y."/>
            <person name="Hamelin R.C."/>
            <person name="Henrissat B."/>
            <person name="Kabir M.S."/>
            <person name="Jashni M.K."/>
            <person name="Kema G."/>
            <person name="Klaubauf S."/>
            <person name="Lapidus A."/>
            <person name="Levasseur A."/>
            <person name="Lindquist E."/>
            <person name="Mehrabi R."/>
            <person name="Ohm R.A."/>
            <person name="Owen T.J."/>
            <person name="Salamov A."/>
            <person name="Schwelm A."/>
            <person name="Schijlen E."/>
            <person name="Sun H."/>
            <person name="van den Burg H.A."/>
            <person name="van Ham R.C.H.J."/>
            <person name="Zhang S."/>
            <person name="Goodwin S.B."/>
            <person name="Grigoriev I.V."/>
            <person name="Collemare J."/>
            <person name="Bradshaw R.E."/>
        </authorList>
    </citation>
    <scope>NUCLEOTIDE SEQUENCE [LARGE SCALE GENOMIC DNA]</scope>
    <source>
        <strain evidence="3">NZE10 / CBS 128990</strain>
    </source>
</reference>
<dbReference type="AlphaFoldDB" id="N1PZU3"/>
<dbReference type="Gene3D" id="6.10.280.100">
    <property type="match status" value="1"/>
</dbReference>
<feature type="compositionally biased region" description="Polar residues" evidence="1">
    <location>
        <begin position="22"/>
        <end position="38"/>
    </location>
</feature>
<dbReference type="STRING" id="675120.N1PZU3"/>
<evidence type="ECO:0000256" key="1">
    <source>
        <dbReference type="SAM" id="MobiDB-lite"/>
    </source>
</evidence>
<dbReference type="eggNOG" id="ENOG502S44P">
    <property type="taxonomic scope" value="Eukaryota"/>
</dbReference>
<feature type="compositionally biased region" description="Polar residues" evidence="1">
    <location>
        <begin position="1"/>
        <end position="12"/>
    </location>
</feature>
<keyword evidence="3" id="KW-1185">Reference proteome</keyword>
<dbReference type="Proteomes" id="UP000016933">
    <property type="component" value="Unassembled WGS sequence"/>
</dbReference>
<reference evidence="2 3" key="2">
    <citation type="journal article" date="2012" name="PLoS Pathog.">
        <title>Diverse lifestyles and strategies of plant pathogenesis encoded in the genomes of eighteen Dothideomycetes fungi.</title>
        <authorList>
            <person name="Ohm R.A."/>
            <person name="Feau N."/>
            <person name="Henrissat B."/>
            <person name="Schoch C.L."/>
            <person name="Horwitz B.A."/>
            <person name="Barry K.W."/>
            <person name="Condon B.J."/>
            <person name="Copeland A.C."/>
            <person name="Dhillon B."/>
            <person name="Glaser F."/>
            <person name="Hesse C.N."/>
            <person name="Kosti I."/>
            <person name="LaButti K."/>
            <person name="Lindquist E.A."/>
            <person name="Lucas S."/>
            <person name="Salamov A.A."/>
            <person name="Bradshaw R.E."/>
            <person name="Ciuffetti L."/>
            <person name="Hamelin R.C."/>
            <person name="Kema G.H.J."/>
            <person name="Lawrence C."/>
            <person name="Scott J.A."/>
            <person name="Spatafora J.W."/>
            <person name="Turgeon B.G."/>
            <person name="de Wit P.J.G.M."/>
            <person name="Zhong S."/>
            <person name="Goodwin S.B."/>
            <person name="Grigoriev I.V."/>
        </authorList>
    </citation>
    <scope>NUCLEOTIDE SEQUENCE [LARGE SCALE GENOMIC DNA]</scope>
    <source>
        <strain evidence="3">NZE10 / CBS 128990</strain>
    </source>
</reference>
<dbReference type="OrthoDB" id="5358886at2759"/>
<sequence>MSDSLRQSNTDKAASALKPDSQKSTLEQVQDSAKSTADSVAGTLQPEGEKSIGQKASDTVTGSGGDASKEGETYLKQAQDGAANLANQASETISAGVKQAQDALGLNNQGPK</sequence>
<organism evidence="2 3">
    <name type="scientific">Dothistroma septosporum (strain NZE10 / CBS 128990)</name>
    <name type="common">Red band needle blight fungus</name>
    <name type="synonym">Mycosphaerella pini</name>
    <dbReference type="NCBI Taxonomy" id="675120"/>
    <lineage>
        <taxon>Eukaryota</taxon>
        <taxon>Fungi</taxon>
        <taxon>Dikarya</taxon>
        <taxon>Ascomycota</taxon>
        <taxon>Pezizomycotina</taxon>
        <taxon>Dothideomycetes</taxon>
        <taxon>Dothideomycetidae</taxon>
        <taxon>Mycosphaerellales</taxon>
        <taxon>Mycosphaerellaceae</taxon>
        <taxon>Dothistroma</taxon>
    </lineage>
</organism>
<evidence type="ECO:0000313" key="3">
    <source>
        <dbReference type="Proteomes" id="UP000016933"/>
    </source>
</evidence>
<dbReference type="InterPro" id="IPR007250">
    <property type="entry name" value="HSP9_HSP12"/>
</dbReference>
<proteinExistence type="predicted"/>
<name>N1PZU3_DOTSN</name>